<protein>
    <recommendedName>
        <fullName evidence="1">VanZ-like domain-containing protein</fullName>
    </recommendedName>
</protein>
<dbReference type="Proteomes" id="UP000230214">
    <property type="component" value="Unassembled WGS sequence"/>
</dbReference>
<dbReference type="AlphaFoldDB" id="A0A2H0RBZ5"/>
<feature type="domain" description="VanZ-like" evidence="1">
    <location>
        <begin position="31"/>
        <end position="104"/>
    </location>
</feature>
<dbReference type="EMBL" id="PCXU01000018">
    <property type="protein sequence ID" value="PIR43554.1"/>
    <property type="molecule type" value="Genomic_DNA"/>
</dbReference>
<comment type="caution">
    <text evidence="2">The sequence shown here is derived from an EMBL/GenBank/DDBJ whole genome shotgun (WGS) entry which is preliminary data.</text>
</comment>
<evidence type="ECO:0000259" key="1">
    <source>
        <dbReference type="Pfam" id="PF04892"/>
    </source>
</evidence>
<dbReference type="NCBIfam" id="NF037970">
    <property type="entry name" value="vanZ_1"/>
    <property type="match status" value="1"/>
</dbReference>
<gene>
    <name evidence="2" type="ORF">COV24_01895</name>
</gene>
<reference evidence="2 3" key="1">
    <citation type="submission" date="2017-09" db="EMBL/GenBank/DDBJ databases">
        <title>Depth-based differentiation of microbial function through sediment-hosted aquifers and enrichment of novel symbionts in the deep terrestrial subsurface.</title>
        <authorList>
            <person name="Probst A.J."/>
            <person name="Ladd B."/>
            <person name="Jarett J.K."/>
            <person name="Geller-Mcgrath D.E."/>
            <person name="Sieber C.M."/>
            <person name="Emerson J.B."/>
            <person name="Anantharaman K."/>
            <person name="Thomas B.C."/>
            <person name="Malmstrom R."/>
            <person name="Stieglmeier M."/>
            <person name="Klingl A."/>
            <person name="Woyke T."/>
            <person name="Ryan C.M."/>
            <person name="Banfield J.F."/>
        </authorList>
    </citation>
    <scope>NUCLEOTIDE SEQUENCE [LARGE SCALE GENOMIC DNA]</scope>
    <source>
        <strain evidence="2">CG10_big_fil_rev_8_21_14_0_10_32_10</strain>
    </source>
</reference>
<sequence length="121" mass="14185">MKPKHKLILWLILIFALTSIPNARIAKEEIIDFILRKSIHITEYFILFIFSYFTFGKNNLKATVFAIMFAISDEIHQHFVPGRGPAFKDVLVDTFGIILGNIYIWNFWQKTPTKIKKLLNQ</sequence>
<dbReference type="Pfam" id="PF04892">
    <property type="entry name" value="VanZ"/>
    <property type="match status" value="1"/>
</dbReference>
<proteinExistence type="predicted"/>
<accession>A0A2H0RBZ5</accession>
<evidence type="ECO:0000313" key="2">
    <source>
        <dbReference type="EMBL" id="PIR43554.1"/>
    </source>
</evidence>
<name>A0A2H0RBZ5_UNCKA</name>
<evidence type="ECO:0000313" key="3">
    <source>
        <dbReference type="Proteomes" id="UP000230214"/>
    </source>
</evidence>
<organism evidence="2 3">
    <name type="scientific">candidate division WWE3 bacterium CG10_big_fil_rev_8_21_14_0_10_32_10</name>
    <dbReference type="NCBI Taxonomy" id="1975090"/>
    <lineage>
        <taxon>Bacteria</taxon>
        <taxon>Katanobacteria</taxon>
    </lineage>
</organism>
<dbReference type="InterPro" id="IPR006976">
    <property type="entry name" value="VanZ-like"/>
</dbReference>